<evidence type="ECO:0000256" key="9">
    <source>
        <dbReference type="RuleBase" id="RU003357"/>
    </source>
</evidence>
<feature type="domain" description="TonB-dependent receptor plug" evidence="12">
    <location>
        <begin position="78"/>
        <end position="181"/>
    </location>
</feature>
<dbReference type="InterPro" id="IPR037066">
    <property type="entry name" value="Plug_dom_sf"/>
</dbReference>
<dbReference type="EMBL" id="BBJS01000047">
    <property type="protein sequence ID" value="GAN14930.1"/>
    <property type="molecule type" value="Genomic_DNA"/>
</dbReference>
<dbReference type="SUPFAM" id="SSF56935">
    <property type="entry name" value="Porins"/>
    <property type="match status" value="1"/>
</dbReference>
<dbReference type="Pfam" id="PF07715">
    <property type="entry name" value="Plug"/>
    <property type="match status" value="1"/>
</dbReference>
<reference evidence="13 14" key="1">
    <citation type="submission" date="2014-08" db="EMBL/GenBank/DDBJ databases">
        <title>Whole genome shotgun sequence of Sphingomonas paucimobilis NBRC 13935.</title>
        <authorList>
            <person name="Hosoyama A."/>
            <person name="Hashimoto M."/>
            <person name="Hosoyama Y."/>
            <person name="Noguchi M."/>
            <person name="Uohara A."/>
            <person name="Ohji S."/>
            <person name="Katano-Makiyama Y."/>
            <person name="Ichikawa N."/>
            <person name="Kimura A."/>
            <person name="Yamazoe A."/>
            <person name="Fujita N."/>
        </authorList>
    </citation>
    <scope>NUCLEOTIDE SEQUENCE [LARGE SCALE GENOMIC DNA]</scope>
    <source>
        <strain evidence="13 14">NBRC 13935</strain>
    </source>
</reference>
<dbReference type="PROSITE" id="PS51257">
    <property type="entry name" value="PROKAR_LIPOPROTEIN"/>
    <property type="match status" value="1"/>
</dbReference>
<keyword evidence="3 8" id="KW-1134">Transmembrane beta strand</keyword>
<dbReference type="Proteomes" id="UP000032025">
    <property type="component" value="Unassembled WGS sequence"/>
</dbReference>
<evidence type="ECO:0000256" key="1">
    <source>
        <dbReference type="ARBA" id="ARBA00004571"/>
    </source>
</evidence>
<dbReference type="InterPro" id="IPR012910">
    <property type="entry name" value="Plug_dom"/>
</dbReference>
<evidence type="ECO:0000256" key="5">
    <source>
        <dbReference type="ARBA" id="ARBA00023077"/>
    </source>
</evidence>
<keyword evidence="6 8" id="KW-0472">Membrane</keyword>
<dbReference type="InterPro" id="IPR000531">
    <property type="entry name" value="Beta-barrel_TonB"/>
</dbReference>
<comment type="subcellular location">
    <subcellularLocation>
        <location evidence="1 8">Cell outer membrane</location>
        <topology evidence="1 8">Multi-pass membrane protein</topology>
    </subcellularLocation>
</comment>
<dbReference type="GeneID" id="78528329"/>
<comment type="caution">
    <text evidence="13">The sequence shown here is derived from an EMBL/GenBank/DDBJ whole genome shotgun (WGS) entry which is preliminary data.</text>
</comment>
<organism evidence="13 14">
    <name type="scientific">Sphingomonas paucimobilis NBRC 13935</name>
    <dbReference type="NCBI Taxonomy" id="1219050"/>
    <lineage>
        <taxon>Bacteria</taxon>
        <taxon>Pseudomonadati</taxon>
        <taxon>Pseudomonadota</taxon>
        <taxon>Alphaproteobacteria</taxon>
        <taxon>Sphingomonadales</taxon>
        <taxon>Sphingomonadaceae</taxon>
        <taxon>Sphingomonas</taxon>
    </lineage>
</organism>
<dbReference type="RefSeq" id="WP_007405186.1">
    <property type="nucleotide sequence ID" value="NZ_BBJS01000047.1"/>
</dbReference>
<keyword evidence="10" id="KW-0732">Signal</keyword>
<dbReference type="InterPro" id="IPR039426">
    <property type="entry name" value="TonB-dep_rcpt-like"/>
</dbReference>
<evidence type="ECO:0000313" key="13">
    <source>
        <dbReference type="EMBL" id="GAN14930.1"/>
    </source>
</evidence>
<keyword evidence="2 8" id="KW-0813">Transport</keyword>
<feature type="chain" id="PRO_5002199321" evidence="10">
    <location>
        <begin position="26"/>
        <end position="1009"/>
    </location>
</feature>
<dbReference type="InterPro" id="IPR036942">
    <property type="entry name" value="Beta-barrel_TonB_sf"/>
</dbReference>
<evidence type="ECO:0000259" key="12">
    <source>
        <dbReference type="Pfam" id="PF07715"/>
    </source>
</evidence>
<name>A0A0C9M4H0_SPHPI</name>
<evidence type="ECO:0000256" key="8">
    <source>
        <dbReference type="PROSITE-ProRule" id="PRU01360"/>
    </source>
</evidence>
<keyword evidence="7 8" id="KW-0998">Cell outer membrane</keyword>
<keyword evidence="4 8" id="KW-0812">Transmembrane</keyword>
<proteinExistence type="inferred from homology"/>
<evidence type="ECO:0000256" key="3">
    <source>
        <dbReference type="ARBA" id="ARBA00022452"/>
    </source>
</evidence>
<comment type="similarity">
    <text evidence="8 9">Belongs to the TonB-dependent receptor family.</text>
</comment>
<feature type="signal peptide" evidence="10">
    <location>
        <begin position="1"/>
        <end position="25"/>
    </location>
</feature>
<evidence type="ECO:0000259" key="11">
    <source>
        <dbReference type="Pfam" id="PF00593"/>
    </source>
</evidence>
<dbReference type="PROSITE" id="PS52016">
    <property type="entry name" value="TONB_DEPENDENT_REC_3"/>
    <property type="match status" value="1"/>
</dbReference>
<dbReference type="Gene3D" id="2.170.130.10">
    <property type="entry name" value="TonB-dependent receptor, plug domain"/>
    <property type="match status" value="1"/>
</dbReference>
<dbReference type="GO" id="GO:0009279">
    <property type="term" value="C:cell outer membrane"/>
    <property type="evidence" value="ECO:0007669"/>
    <property type="project" value="UniProtKB-SubCell"/>
</dbReference>
<evidence type="ECO:0000256" key="4">
    <source>
        <dbReference type="ARBA" id="ARBA00022692"/>
    </source>
</evidence>
<evidence type="ECO:0000313" key="14">
    <source>
        <dbReference type="Proteomes" id="UP000032025"/>
    </source>
</evidence>
<evidence type="ECO:0000256" key="2">
    <source>
        <dbReference type="ARBA" id="ARBA00022448"/>
    </source>
</evidence>
<dbReference type="PANTHER" id="PTHR47234">
    <property type="match status" value="1"/>
</dbReference>
<evidence type="ECO:0000256" key="6">
    <source>
        <dbReference type="ARBA" id="ARBA00023136"/>
    </source>
</evidence>
<keyword evidence="14" id="KW-1185">Reference proteome</keyword>
<feature type="domain" description="TonB-dependent receptor-like beta-barrel" evidence="11">
    <location>
        <begin position="466"/>
        <end position="967"/>
    </location>
</feature>
<gene>
    <name evidence="13" type="ORF">SP6_47_00310</name>
</gene>
<protein>
    <submittedName>
        <fullName evidence="13">DNA, contig: SP647</fullName>
    </submittedName>
</protein>
<dbReference type="Pfam" id="PF00593">
    <property type="entry name" value="TonB_dep_Rec_b-barrel"/>
    <property type="match status" value="1"/>
</dbReference>
<dbReference type="AlphaFoldDB" id="A0A0C9M4H0"/>
<accession>A0A0C9M4H0</accession>
<dbReference type="PANTHER" id="PTHR47234:SF3">
    <property type="entry name" value="SECRETIN_TONB SHORT N-TERMINAL DOMAIN-CONTAINING PROTEIN"/>
    <property type="match status" value="1"/>
</dbReference>
<sequence>MKFDFAKYGVGVSVMALACASMASAQTVPQGAADDATQEAAGTVTGVVASTDKIDAKEEKSDPGDVIVTGTRIVRPNMTSNAPITTIDSTFLKERGLARIEDALAQLPQVTPMLGLQGASWTSGAAPVGLRSLGEGRTLTLLNGQRMDNDVNIIPGALIERIDIMTGGASAVYGSDAIAGVVNFILKRKFNGIAFDGEVSGFNHNNNDPLLARIAQEAGYTYPRGTYLGGGNYFASLAAGKNLLDDKVNISAFATYKKADPIQFRNLDTTNCPLLMYDQFNFDAGNTKWTCYGTTYNPYNYFRVGDQDLTNARDGSRSFRPYSTTDEVRVQRVDTVQRRSETVNAGGFLTADLPAGMRLSGSFLYSKIIDRGLNSVDGGMWTPEAPVNCDNPFLGQQQAQVICGEAAGSTDLSAPISLSLFRPGMIQNYRNTTDDWRGALNLAGMIVDKIRFELSYQQTRNIQHGSGDHQWLPDQSDRLALGLQVRNVGGVPTCLSKIDGSDPTCLPVDAFSSNSPVSDAVYAWLSGVGTRRQQNDLQVINGVVSGTLEDYGLKSPWATNGIGFAITGEYRKYRNQSAGYGAWSTFTTFDGQTSVKELGGEIDIPLIEDRPFFKELSVNGGYRISDYNVYNNLIHSWKAEASWAPIDGLRFRGSLNQAVRVGVLQRLEGENRYPNTPMLDLCAPPRASADGKTIQRYSFDQCSIGMTRAQYDALTSYAGCDSRGFCPTTLVNGGNSELQPERSRSKTLGVVFQPRFIPGLSATVDWYDIDIRGAFEWTRIDMAFDQCYNNKVEFFCQFYKRDPQTGRLLVADARYNNSGYTATRGIDFGANYALDPKRLGIDEDIGTFGLNFNGTLTTKYERQFAPGNTPWSCVGYFGFTCRDPMPRWRHVAGFNWQLPWVKGGFGVTWRYTGPTTNSKLSTNPVLAAKPGETYPLLQRIPGYSYFDFAANVTLVKGVDVRFNVQNLFDKDPPLVGDAATAWSGAYFNTFPTYYAVRGRTLRVGVSARF</sequence>
<dbReference type="Gene3D" id="2.40.170.20">
    <property type="entry name" value="TonB-dependent receptor, beta-barrel domain"/>
    <property type="match status" value="1"/>
</dbReference>
<evidence type="ECO:0000256" key="7">
    <source>
        <dbReference type="ARBA" id="ARBA00023237"/>
    </source>
</evidence>
<keyword evidence="5 9" id="KW-0798">TonB box</keyword>
<evidence type="ECO:0000256" key="10">
    <source>
        <dbReference type="SAM" id="SignalP"/>
    </source>
</evidence>